<dbReference type="AlphaFoldDB" id="A0A150MW24"/>
<dbReference type="EMBL" id="LQYV01000024">
    <property type="protein sequence ID" value="KYD28572.1"/>
    <property type="molecule type" value="Genomic_DNA"/>
</dbReference>
<proteinExistence type="predicted"/>
<accession>A0A150MW24</accession>
<dbReference type="PATRIC" id="fig|1422.18.peg.2032"/>
<dbReference type="RefSeq" id="WP_033020103.1">
    <property type="nucleotide sequence ID" value="NZ_LQYV01000024.1"/>
</dbReference>
<dbReference type="Proteomes" id="UP000075424">
    <property type="component" value="Unassembled WGS sequence"/>
</dbReference>
<name>A0A150MW24_GEOSE</name>
<reference evidence="1 2" key="1">
    <citation type="submission" date="2016-01" db="EMBL/GenBank/DDBJ databases">
        <title>Draft Genome Sequences of Seven Thermophilic Sporeformers Isolated from Foods.</title>
        <authorList>
            <person name="Berendsen E.M."/>
            <person name="Wells-Bennik M.H."/>
            <person name="Krawcyk A.O."/>
            <person name="De Jong A."/>
            <person name="Holsappel S."/>
            <person name="Eijlander R.T."/>
            <person name="Kuipers O.P."/>
        </authorList>
    </citation>
    <scope>NUCLEOTIDE SEQUENCE [LARGE SCALE GENOMIC DNA]</scope>
    <source>
        <strain evidence="1 2">B4109</strain>
    </source>
</reference>
<gene>
    <name evidence="1" type="ORF">B4109_3035</name>
</gene>
<organism evidence="1 2">
    <name type="scientific">Geobacillus stearothermophilus</name>
    <name type="common">Bacillus stearothermophilus</name>
    <dbReference type="NCBI Taxonomy" id="1422"/>
    <lineage>
        <taxon>Bacteria</taxon>
        <taxon>Bacillati</taxon>
        <taxon>Bacillota</taxon>
        <taxon>Bacilli</taxon>
        <taxon>Bacillales</taxon>
        <taxon>Anoxybacillaceae</taxon>
        <taxon>Geobacillus</taxon>
    </lineage>
</organism>
<protein>
    <submittedName>
        <fullName evidence="1">Uncharacterized protein</fullName>
    </submittedName>
</protein>
<comment type="caution">
    <text evidence="1">The sequence shown here is derived from an EMBL/GenBank/DDBJ whole genome shotgun (WGS) entry which is preliminary data.</text>
</comment>
<evidence type="ECO:0000313" key="2">
    <source>
        <dbReference type="Proteomes" id="UP000075424"/>
    </source>
</evidence>
<sequence>MIQNKPLKDIHREIRAKVREVLEQAPELAEIKRIVYGEKVRVGTLLTPAIWIVPEPYAPNLVGGKTADHDIRFNFVVLVKANDPEQALEKAHDLALTVYDVLVKDRTLGGTVSDVRPTQVDPAYEMGNNTQVCWSAVQFDFRVKRRE</sequence>
<evidence type="ECO:0000313" key="1">
    <source>
        <dbReference type="EMBL" id="KYD28572.1"/>
    </source>
</evidence>